<keyword evidence="3" id="KW-1185">Reference proteome</keyword>
<dbReference type="AlphaFoldDB" id="A0A4P9VG81"/>
<dbReference type="RefSeq" id="WP_094789845.1">
    <property type="nucleotide sequence ID" value="NZ_NDXW01000009.1"/>
</dbReference>
<protein>
    <submittedName>
        <fullName evidence="1">Uncharacterized protein</fullName>
    </submittedName>
</protein>
<proteinExistence type="predicted"/>
<sequence>MRDCELNFRIVDDTNYLSTLAVDELNRQGDPEGFFEIKGDSFTYGYYHNNPLYDGEEGECLIAIWLEFLCKMLINILSSHHIAIKDIEKTDSWLGFELTGKSSLSINILKGGENISKPMILGYSQGLVKKNDLYLTVSLNSFFRAVVDAINKYLKTLLSINSNYSKTQRYNYLKKLNEEVIQTYNA</sequence>
<dbReference type="Proteomes" id="UP000257039">
    <property type="component" value="Unassembled WGS sequence"/>
</dbReference>
<comment type="caution">
    <text evidence="1">The sequence shown here is derived from an EMBL/GenBank/DDBJ whole genome shotgun (WGS) entry which is preliminary data.</text>
</comment>
<dbReference type="EMBL" id="NDXW01000009">
    <property type="protein sequence ID" value="RDH41384.1"/>
    <property type="molecule type" value="Genomic_DNA"/>
</dbReference>
<evidence type="ECO:0000313" key="3">
    <source>
        <dbReference type="Proteomes" id="UP000257039"/>
    </source>
</evidence>
<reference evidence="1 3" key="1">
    <citation type="submission" date="2017-04" db="EMBL/GenBank/DDBJ databases">
        <title>Draft genome sequence of Zooshikella ganghwensis VG4 isolated from Red Sea sediments.</title>
        <authorList>
            <person name="Rehman Z."/>
            <person name="Alam I."/>
            <person name="Kamau A."/>
            <person name="Bajic V."/>
            <person name="Leiknes T."/>
        </authorList>
    </citation>
    <scope>NUCLEOTIDE SEQUENCE [LARGE SCALE GENOMIC DNA]</scope>
    <source>
        <strain evidence="1 3">VG4</strain>
    </source>
</reference>
<evidence type="ECO:0000313" key="2">
    <source>
        <dbReference type="EMBL" id="RDH41447.1"/>
    </source>
</evidence>
<accession>A0A4P9VG81</accession>
<organism evidence="1 3">
    <name type="scientific">Zooshikella ganghwensis</name>
    <dbReference type="NCBI Taxonomy" id="202772"/>
    <lineage>
        <taxon>Bacteria</taxon>
        <taxon>Pseudomonadati</taxon>
        <taxon>Pseudomonadota</taxon>
        <taxon>Gammaproteobacteria</taxon>
        <taxon>Oceanospirillales</taxon>
        <taxon>Zooshikellaceae</taxon>
        <taxon>Zooshikella</taxon>
    </lineage>
</organism>
<dbReference type="EMBL" id="NDXW01000009">
    <property type="protein sequence ID" value="RDH41447.1"/>
    <property type="molecule type" value="Genomic_DNA"/>
</dbReference>
<name>A0A4P9VG81_9GAMM</name>
<evidence type="ECO:0000313" key="1">
    <source>
        <dbReference type="EMBL" id="RDH41384.1"/>
    </source>
</evidence>
<gene>
    <name evidence="1" type="ORF">B9G39_28410</name>
    <name evidence="2" type="ORF">B9G39_28740</name>
</gene>